<protein>
    <submittedName>
        <fullName evidence="2">Uncharacterized protein</fullName>
    </submittedName>
</protein>
<feature type="non-terminal residue" evidence="2">
    <location>
        <position position="178"/>
    </location>
</feature>
<keyword evidence="1" id="KW-1133">Transmembrane helix</keyword>
<evidence type="ECO:0000256" key="1">
    <source>
        <dbReference type="SAM" id="Phobius"/>
    </source>
</evidence>
<accession>A0A956M0Y9</accession>
<name>A0A956M0Y9_UNCEI</name>
<organism evidence="2 3">
    <name type="scientific">Eiseniibacteriota bacterium</name>
    <dbReference type="NCBI Taxonomy" id="2212470"/>
    <lineage>
        <taxon>Bacteria</taxon>
        <taxon>Candidatus Eiseniibacteriota</taxon>
    </lineage>
</organism>
<feature type="transmembrane region" description="Helical" evidence="1">
    <location>
        <begin position="145"/>
        <end position="161"/>
    </location>
</feature>
<keyword evidence="1" id="KW-0812">Transmembrane</keyword>
<keyword evidence="1" id="KW-0472">Membrane</keyword>
<evidence type="ECO:0000313" key="3">
    <source>
        <dbReference type="Proteomes" id="UP000697710"/>
    </source>
</evidence>
<gene>
    <name evidence="2" type="ORF">KC729_15440</name>
</gene>
<evidence type="ECO:0000313" key="2">
    <source>
        <dbReference type="EMBL" id="MCA9729084.1"/>
    </source>
</evidence>
<feature type="transmembrane region" description="Helical" evidence="1">
    <location>
        <begin position="15"/>
        <end position="34"/>
    </location>
</feature>
<comment type="caution">
    <text evidence="2">The sequence shown here is derived from an EMBL/GenBank/DDBJ whole genome shotgun (WGS) entry which is preliminary data.</text>
</comment>
<proteinExistence type="predicted"/>
<feature type="transmembrane region" description="Helical" evidence="1">
    <location>
        <begin position="121"/>
        <end position="139"/>
    </location>
</feature>
<reference evidence="2" key="2">
    <citation type="journal article" date="2021" name="Microbiome">
        <title>Successional dynamics and alternative stable states in a saline activated sludge microbial community over 9 years.</title>
        <authorList>
            <person name="Wang Y."/>
            <person name="Ye J."/>
            <person name="Ju F."/>
            <person name="Liu L."/>
            <person name="Boyd J.A."/>
            <person name="Deng Y."/>
            <person name="Parks D.H."/>
            <person name="Jiang X."/>
            <person name="Yin X."/>
            <person name="Woodcroft B.J."/>
            <person name="Tyson G.W."/>
            <person name="Hugenholtz P."/>
            <person name="Polz M.F."/>
            <person name="Zhang T."/>
        </authorList>
    </citation>
    <scope>NUCLEOTIDE SEQUENCE</scope>
    <source>
        <strain evidence="2">HKST-UBA01</strain>
    </source>
</reference>
<reference evidence="2" key="1">
    <citation type="submission" date="2020-04" db="EMBL/GenBank/DDBJ databases">
        <authorList>
            <person name="Zhang T."/>
        </authorList>
    </citation>
    <scope>NUCLEOTIDE SEQUENCE</scope>
    <source>
        <strain evidence="2">HKST-UBA01</strain>
    </source>
</reference>
<sequence>MTPPTEPVPSSPGRWLPTVALGLWAVVTGALALLPITDPDLGFHIAWGRLLQSDFGAARTETWGQAPGVLRYAYSYWLYQVSTAWAYDHLGPAALVLSRTATILATAALGIALARRHGASWFGCLGGLVLFTAISHERFVDRPDLISHLLWLIAIGILLDGRRRTLWWLVPLQVVWAN</sequence>
<dbReference type="EMBL" id="JAGQHR010000567">
    <property type="protein sequence ID" value="MCA9729084.1"/>
    <property type="molecule type" value="Genomic_DNA"/>
</dbReference>
<dbReference type="Proteomes" id="UP000697710">
    <property type="component" value="Unassembled WGS sequence"/>
</dbReference>
<dbReference type="AlphaFoldDB" id="A0A956M0Y9"/>